<feature type="compositionally biased region" description="Pro residues" evidence="1">
    <location>
        <begin position="12"/>
        <end position="24"/>
    </location>
</feature>
<evidence type="ECO:0000256" key="1">
    <source>
        <dbReference type="SAM" id="MobiDB-lite"/>
    </source>
</evidence>
<dbReference type="Pfam" id="PF26631">
    <property type="entry name" value="DUF8204"/>
    <property type="match status" value="1"/>
</dbReference>
<dbReference type="Proteomes" id="UP001227230">
    <property type="component" value="Chromosome 3"/>
</dbReference>
<feature type="region of interest" description="Disordered" evidence="1">
    <location>
        <begin position="128"/>
        <end position="173"/>
    </location>
</feature>
<dbReference type="PANTHER" id="PTHR34566:SF2">
    <property type="entry name" value="ALTERED INHERITANCE OF MITOCHONDRIA PROTEIN"/>
    <property type="match status" value="1"/>
</dbReference>
<name>A0ABY9BLI3_VITVI</name>
<accession>A0ABY9BLI3</accession>
<sequence>MEMDKEDDGIPNPSPSPSPNPNPNPVRGSKGKSCKGCLYYSSILKSKSQNPRCIGISRTLHQVPSYIVGESELEASKEGRSLTDFRYACAGYSVYLDNKNPSADQEEKQAELPFCVGLEVLLDKRTSPAHHGSANHVPAHHGSANHVPAPAQRREDSHAFPQPRPYKPPHSTGNEYLNRFVRNASLVASGVARNVNKVGNYLKESLDDILYPYRRRPKLGALFEWNGSVVHPFACRQISQLGNARGKRAFLVDTLAMVKSLEAEGMPSKQAEAASMLQESNLSKFKVEVQGSQEHHFSLLQRETEKLRNDIDKMRIDVR</sequence>
<gene>
    <name evidence="3" type="ORF">VitviT2T_002972</name>
</gene>
<dbReference type="PANTHER" id="PTHR34566">
    <property type="entry name" value="ALTERED INHERITANCE OF MITOCHONDRIA PROTEIN"/>
    <property type="match status" value="1"/>
</dbReference>
<proteinExistence type="predicted"/>
<dbReference type="InterPro" id="IPR058517">
    <property type="entry name" value="DUF8204"/>
</dbReference>
<dbReference type="EMBL" id="CP126650">
    <property type="protein sequence ID" value="WJZ83276.1"/>
    <property type="molecule type" value="Genomic_DNA"/>
</dbReference>
<evidence type="ECO:0000313" key="3">
    <source>
        <dbReference type="EMBL" id="WJZ83276.1"/>
    </source>
</evidence>
<protein>
    <recommendedName>
        <fullName evidence="2">DUF8204 domain-containing protein</fullName>
    </recommendedName>
</protein>
<feature type="domain" description="DUF8204" evidence="2">
    <location>
        <begin position="30"/>
        <end position="121"/>
    </location>
</feature>
<feature type="region of interest" description="Disordered" evidence="1">
    <location>
        <begin position="1"/>
        <end position="32"/>
    </location>
</feature>
<evidence type="ECO:0000259" key="2">
    <source>
        <dbReference type="Pfam" id="PF26631"/>
    </source>
</evidence>
<organism evidence="3 4">
    <name type="scientific">Vitis vinifera</name>
    <name type="common">Grape</name>
    <dbReference type="NCBI Taxonomy" id="29760"/>
    <lineage>
        <taxon>Eukaryota</taxon>
        <taxon>Viridiplantae</taxon>
        <taxon>Streptophyta</taxon>
        <taxon>Embryophyta</taxon>
        <taxon>Tracheophyta</taxon>
        <taxon>Spermatophyta</taxon>
        <taxon>Magnoliopsida</taxon>
        <taxon>eudicotyledons</taxon>
        <taxon>Gunneridae</taxon>
        <taxon>Pentapetalae</taxon>
        <taxon>rosids</taxon>
        <taxon>Vitales</taxon>
        <taxon>Vitaceae</taxon>
        <taxon>Viteae</taxon>
        <taxon>Vitis</taxon>
    </lineage>
</organism>
<reference evidence="3 4" key="1">
    <citation type="journal article" date="2023" name="Hortic Res">
        <title>The complete reference genome for grapevine (Vitis vinifera L.) genetics and breeding.</title>
        <authorList>
            <person name="Shi X."/>
            <person name="Cao S."/>
            <person name="Wang X."/>
            <person name="Huang S."/>
            <person name="Wang Y."/>
            <person name="Liu Z."/>
            <person name="Liu W."/>
            <person name="Leng X."/>
            <person name="Peng Y."/>
            <person name="Wang N."/>
            <person name="Wang Y."/>
            <person name="Ma Z."/>
            <person name="Xu X."/>
            <person name="Zhang F."/>
            <person name="Xue H."/>
            <person name="Zhong H."/>
            <person name="Wang Y."/>
            <person name="Zhang K."/>
            <person name="Velt A."/>
            <person name="Avia K."/>
            <person name="Holtgrawe D."/>
            <person name="Grimplet J."/>
            <person name="Matus J.T."/>
            <person name="Ware D."/>
            <person name="Wu X."/>
            <person name="Wang H."/>
            <person name="Liu C."/>
            <person name="Fang Y."/>
            <person name="Rustenholz C."/>
            <person name="Cheng Z."/>
            <person name="Xiao H."/>
            <person name="Zhou Y."/>
        </authorList>
    </citation>
    <scope>NUCLEOTIDE SEQUENCE [LARGE SCALE GENOMIC DNA]</scope>
    <source>
        <strain evidence="4">cv. Pinot noir / PN40024</strain>
        <tissue evidence="3">Leaf</tissue>
    </source>
</reference>
<keyword evidence="4" id="KW-1185">Reference proteome</keyword>
<evidence type="ECO:0000313" key="4">
    <source>
        <dbReference type="Proteomes" id="UP001227230"/>
    </source>
</evidence>